<reference evidence="2 3" key="1">
    <citation type="journal article" date="2012" name="Nat. Biotechnol.">
        <title>Draft genome sequence of pigeonpea (Cajanus cajan), an orphan legume crop of resource-poor farmers.</title>
        <authorList>
            <person name="Varshney R.K."/>
            <person name="Chen W."/>
            <person name="Li Y."/>
            <person name="Bharti A.K."/>
            <person name="Saxena R.K."/>
            <person name="Schlueter J.A."/>
            <person name="Donoghue M.T."/>
            <person name="Azam S."/>
            <person name="Fan G."/>
            <person name="Whaley A.M."/>
            <person name="Farmer A.D."/>
            <person name="Sheridan J."/>
            <person name="Iwata A."/>
            <person name="Tuteja R."/>
            <person name="Penmetsa R.V."/>
            <person name="Wu W."/>
            <person name="Upadhyaya H.D."/>
            <person name="Yang S.P."/>
            <person name="Shah T."/>
            <person name="Saxena K.B."/>
            <person name="Michael T."/>
            <person name="McCombie W.R."/>
            <person name="Yang B."/>
            <person name="Zhang G."/>
            <person name="Yang H."/>
            <person name="Wang J."/>
            <person name="Spillane C."/>
            <person name="Cook D.R."/>
            <person name="May G.D."/>
            <person name="Xu X."/>
            <person name="Jackson S.A."/>
        </authorList>
    </citation>
    <scope>NUCLEOTIDE SEQUENCE [LARGE SCALE GENOMIC DNA]</scope>
    <source>
        <strain evidence="3">cv. Asha</strain>
    </source>
</reference>
<evidence type="ECO:0000259" key="1">
    <source>
        <dbReference type="Pfam" id="PF00078"/>
    </source>
</evidence>
<evidence type="ECO:0000313" key="3">
    <source>
        <dbReference type="Proteomes" id="UP000075243"/>
    </source>
</evidence>
<dbReference type="PANTHER" id="PTHR19446">
    <property type="entry name" value="REVERSE TRANSCRIPTASES"/>
    <property type="match status" value="1"/>
</dbReference>
<dbReference type="EMBL" id="CM003605">
    <property type="protein sequence ID" value="KYP70389.1"/>
    <property type="molecule type" value="Genomic_DNA"/>
</dbReference>
<dbReference type="AlphaFoldDB" id="A0A151TTI5"/>
<dbReference type="SUPFAM" id="SSF56672">
    <property type="entry name" value="DNA/RNA polymerases"/>
    <property type="match status" value="1"/>
</dbReference>
<organism evidence="2 3">
    <name type="scientific">Cajanus cajan</name>
    <name type="common">Pigeon pea</name>
    <name type="synonym">Cajanus indicus</name>
    <dbReference type="NCBI Taxonomy" id="3821"/>
    <lineage>
        <taxon>Eukaryota</taxon>
        <taxon>Viridiplantae</taxon>
        <taxon>Streptophyta</taxon>
        <taxon>Embryophyta</taxon>
        <taxon>Tracheophyta</taxon>
        <taxon>Spermatophyta</taxon>
        <taxon>Magnoliopsida</taxon>
        <taxon>eudicotyledons</taxon>
        <taxon>Gunneridae</taxon>
        <taxon>Pentapetalae</taxon>
        <taxon>rosids</taxon>
        <taxon>fabids</taxon>
        <taxon>Fabales</taxon>
        <taxon>Fabaceae</taxon>
        <taxon>Papilionoideae</taxon>
        <taxon>50 kb inversion clade</taxon>
        <taxon>NPAAA clade</taxon>
        <taxon>indigoferoid/millettioid clade</taxon>
        <taxon>Phaseoleae</taxon>
        <taxon>Cajanus</taxon>
    </lineage>
</organism>
<dbReference type="InterPro" id="IPR000477">
    <property type="entry name" value="RT_dom"/>
</dbReference>
<dbReference type="InterPro" id="IPR043502">
    <property type="entry name" value="DNA/RNA_pol_sf"/>
</dbReference>
<dbReference type="STRING" id="3821.A0A151TTI5"/>
<gene>
    <name evidence="2" type="ORF">KK1_009605</name>
</gene>
<feature type="domain" description="Reverse transcriptase" evidence="1">
    <location>
        <begin position="327"/>
        <end position="440"/>
    </location>
</feature>
<protein>
    <submittedName>
        <fullName evidence="2">Transposon TX1 uncharacterized</fullName>
    </submittedName>
</protein>
<proteinExistence type="predicted"/>
<dbReference type="Gramene" id="C.cajan_09341.t">
    <property type="protein sequence ID" value="C.cajan_09341.t.cds1"/>
    <property type="gene ID" value="C.cajan_09341"/>
</dbReference>
<evidence type="ECO:0000313" key="2">
    <source>
        <dbReference type="EMBL" id="KYP70389.1"/>
    </source>
</evidence>
<dbReference type="SUPFAM" id="SSF56219">
    <property type="entry name" value="DNase I-like"/>
    <property type="match status" value="1"/>
</dbReference>
<dbReference type="InterPro" id="IPR036691">
    <property type="entry name" value="Endo/exonu/phosph_ase_sf"/>
</dbReference>
<dbReference type="Proteomes" id="UP000075243">
    <property type="component" value="Chromosome 3"/>
</dbReference>
<keyword evidence="3" id="KW-1185">Reference proteome</keyword>
<sequence length="455" mass="52332">MGAKGLRFTWYRNQRGVVLAKRLDRAVCNVAWQAMFPEAYVENLCPVYSDHCPLLLRRDGSRDKSLDRPCRFQAAWATHKDFERIVREAWCRSTPTLANGLQAVQVYALKFNKEVFGNILTRKKALQRRLKGVQLQLEIGDSESLSRLEKAIQMELDETCLQEEYLWFQKSREKWVKFGDRNTSFFHAQTLARRRRNKIQGLFLPDGTWHTDPVVMKTEAVRFYKELFSVENDQGSLDMHAGISHGLGVEARSALTALVTKEEVRRAVMSMKSFKAPGPDGFQPFFFKQYWPIVGDELWRTVRDAFQLGYSDTSLLETQMVLLPKVNHPVSLKEFRPISLCNVAWKVIYKVIVARLRPFLQGVIGPFQGSFIPGRGTRDHSIIAQEAFHFVRKDGSGVGSLALKIDLEKAYDRVRWEFLESTLMQFGFPTIIIQLIMWGLKNSSISLLWNGSTLP</sequence>
<dbReference type="Pfam" id="PF00078">
    <property type="entry name" value="RVT_1"/>
    <property type="match status" value="1"/>
</dbReference>
<accession>A0A151TTI5</accession>
<name>A0A151TTI5_CAJCA</name>